<dbReference type="InterPro" id="IPR010998">
    <property type="entry name" value="Integrase_recombinase_N"/>
</dbReference>
<dbReference type="PANTHER" id="PTHR30349">
    <property type="entry name" value="PHAGE INTEGRASE-RELATED"/>
    <property type="match status" value="1"/>
</dbReference>
<evidence type="ECO:0000259" key="6">
    <source>
        <dbReference type="PROSITE" id="PS51900"/>
    </source>
</evidence>
<keyword evidence="8" id="KW-1185">Reference proteome</keyword>
<sequence length="475" mass="53501">MAHLLLTDCSQQNATGAAGTPAFQTISRVLPGALLRRAPGGLPPLNPCVLAADNPRRRLRATSAAAGRFRGSHRRQTASPVALPPRLGPSVLSHLVQKTRSRPAGHRFQDLPTMTRRQDDLEPIDPQDALDLYIQTIEGDKSQATIYSHSSRLGHFVRWCNGTTDDADEAETEDDESEPRVTNLNNITGRDLHRYRLWRRDDGDLNTVSEKTQMDTLRVFIRFCESISAVREDLSTKVVSPTLDKGENARDVMLDADVAHGILDWMERYRYASVQHVTLALAWRCHLRRGGLRALDVDDYNADEKYLDVQHRPETDTPLKNKDAGERFVALRDDTAQLLDDYLNSPDRHDTTDDHGRNSLLTTRYGRPHVMTIASWIWGVTRPCVSTNECPEGRDIDECDAAAQRQKASGCPVSVSPHAVRRGAITHWLSEDVPPSEVGRRANVDPETIDKHYDERGKQARMEQRRRFLDRFAGE</sequence>
<evidence type="ECO:0000256" key="2">
    <source>
        <dbReference type="ARBA" id="ARBA00023125"/>
    </source>
</evidence>
<gene>
    <name evidence="7" type="ORF">HTIA_0089</name>
</gene>
<dbReference type="InterPro" id="IPR011010">
    <property type="entry name" value="DNA_brk_join_enz"/>
</dbReference>
<dbReference type="InterPro" id="IPR050090">
    <property type="entry name" value="Tyrosine_recombinase_XerCD"/>
</dbReference>
<dbReference type="GO" id="GO:0015074">
    <property type="term" value="P:DNA integration"/>
    <property type="evidence" value="ECO:0007669"/>
    <property type="project" value="UniProtKB-KW"/>
</dbReference>
<feature type="region of interest" description="Disordered" evidence="5">
    <location>
        <begin position="66"/>
        <end position="88"/>
    </location>
</feature>
<organism evidence="7 8">
    <name type="scientific">Halorhabdus tiamatea SARL4B</name>
    <dbReference type="NCBI Taxonomy" id="1033806"/>
    <lineage>
        <taxon>Archaea</taxon>
        <taxon>Methanobacteriati</taxon>
        <taxon>Methanobacteriota</taxon>
        <taxon>Stenosarchaea group</taxon>
        <taxon>Halobacteria</taxon>
        <taxon>Halobacteriales</taxon>
        <taxon>Haloarculaceae</taxon>
        <taxon>Halorhabdus</taxon>
    </lineage>
</organism>
<dbReference type="CDD" id="cd00397">
    <property type="entry name" value="DNA_BRE_C"/>
    <property type="match status" value="1"/>
</dbReference>
<evidence type="ECO:0000256" key="1">
    <source>
        <dbReference type="ARBA" id="ARBA00022908"/>
    </source>
</evidence>
<dbReference type="KEGG" id="hti:HTIA_0089"/>
<dbReference type="PANTHER" id="PTHR30349:SF41">
    <property type="entry name" value="INTEGRASE_RECOMBINASE PROTEIN MJ0367-RELATED"/>
    <property type="match status" value="1"/>
</dbReference>
<keyword evidence="2 4" id="KW-0238">DNA-binding</keyword>
<dbReference type="Gene3D" id="1.10.150.130">
    <property type="match status" value="1"/>
</dbReference>
<dbReference type="HOGENOM" id="CLU_045500_0_0_2"/>
<evidence type="ECO:0000313" key="7">
    <source>
        <dbReference type="EMBL" id="CCQ32240.1"/>
    </source>
</evidence>
<dbReference type="AlphaFoldDB" id="S6D188"/>
<dbReference type="GO" id="GO:0006310">
    <property type="term" value="P:DNA recombination"/>
    <property type="evidence" value="ECO:0007669"/>
    <property type="project" value="UniProtKB-KW"/>
</dbReference>
<dbReference type="InterPro" id="IPR044068">
    <property type="entry name" value="CB"/>
</dbReference>
<dbReference type="Proteomes" id="UP000015381">
    <property type="component" value="Chromosome I"/>
</dbReference>
<name>S6D188_9EURY</name>
<dbReference type="Gene3D" id="1.10.443.10">
    <property type="entry name" value="Intergrase catalytic core"/>
    <property type="match status" value="1"/>
</dbReference>
<dbReference type="PROSITE" id="PS51900">
    <property type="entry name" value="CB"/>
    <property type="match status" value="1"/>
</dbReference>
<evidence type="ECO:0000256" key="4">
    <source>
        <dbReference type="PROSITE-ProRule" id="PRU01248"/>
    </source>
</evidence>
<dbReference type="PATRIC" id="fig|1033806.12.peg.86"/>
<evidence type="ECO:0000256" key="5">
    <source>
        <dbReference type="SAM" id="MobiDB-lite"/>
    </source>
</evidence>
<proteinExistence type="predicted"/>
<keyword evidence="3" id="KW-0233">DNA recombination</keyword>
<evidence type="ECO:0000313" key="8">
    <source>
        <dbReference type="Proteomes" id="UP000015381"/>
    </source>
</evidence>
<reference evidence="7 8" key="1">
    <citation type="journal article" date="2014" name="Environ. Microbiol.">
        <title>Halorhabdus tiamatea: proteogenomics and glycosidase activity measurements identify the first cultivated euryarchaeon from a deep-sea anoxic brine lake as potential polysaccharide degrader.</title>
        <authorList>
            <person name="Werner J."/>
            <person name="Ferrer M."/>
            <person name="Michel G."/>
            <person name="Mann A.J."/>
            <person name="Huang S."/>
            <person name="Juarez S."/>
            <person name="Ciordia S."/>
            <person name="Albar J.P."/>
            <person name="Alcaide M."/>
            <person name="La Cono V."/>
            <person name="Yakimov M.M."/>
            <person name="Antunes A."/>
            <person name="Taborda M."/>
            <person name="Da Costa M.S."/>
            <person name="Amann R.I."/>
            <person name="Gloeckner F.O."/>
            <person name="Golyshina O.V."/>
            <person name="Golyshin P.N."/>
            <person name="Teeling H."/>
        </authorList>
    </citation>
    <scope>NUCLEOTIDE SEQUENCE [LARGE SCALE GENOMIC DNA]</scope>
    <source>
        <strain evidence="8">SARL4B</strain>
    </source>
</reference>
<keyword evidence="1" id="KW-0229">DNA integration</keyword>
<dbReference type="GO" id="GO:0003677">
    <property type="term" value="F:DNA binding"/>
    <property type="evidence" value="ECO:0007669"/>
    <property type="project" value="UniProtKB-UniRule"/>
</dbReference>
<accession>S6D188</accession>
<dbReference type="SUPFAM" id="SSF56349">
    <property type="entry name" value="DNA breaking-rejoining enzymes"/>
    <property type="match status" value="1"/>
</dbReference>
<dbReference type="InterPro" id="IPR013762">
    <property type="entry name" value="Integrase-like_cat_sf"/>
</dbReference>
<evidence type="ECO:0000256" key="3">
    <source>
        <dbReference type="ARBA" id="ARBA00023172"/>
    </source>
</evidence>
<dbReference type="EMBL" id="HF571520">
    <property type="protein sequence ID" value="CCQ32240.1"/>
    <property type="molecule type" value="Genomic_DNA"/>
</dbReference>
<feature type="domain" description="Core-binding (CB)" evidence="6">
    <location>
        <begin position="124"/>
        <end position="225"/>
    </location>
</feature>
<protein>
    <submittedName>
        <fullName evidence="7">Phage integrase family protein</fullName>
    </submittedName>
</protein>